<dbReference type="AlphaFoldDB" id="A0A4R7D910"/>
<dbReference type="InterPro" id="IPR016181">
    <property type="entry name" value="Acyl_CoA_acyltransferase"/>
</dbReference>
<dbReference type="Pfam" id="PF13302">
    <property type="entry name" value="Acetyltransf_3"/>
    <property type="match status" value="1"/>
</dbReference>
<proteinExistence type="predicted"/>
<dbReference type="EMBL" id="SNZV01000001">
    <property type="protein sequence ID" value="TDS17510.1"/>
    <property type="molecule type" value="Genomic_DNA"/>
</dbReference>
<dbReference type="Gene3D" id="3.40.630.30">
    <property type="match status" value="1"/>
</dbReference>
<sequence length="184" mass="21092">MKIYVETERLILREILPADIDGMFELDADPAVHHYLGNNPVKSIEQIPAIIEFIRKQYVDYGIGRWAVIDKRTNDFLGWAGLKYITEEQNGHIRYYDLGYRFIKRYWGKGFATEAAIATLDYGFNTLGLKEIVAIADCQNKGSNNVLRKVGFTFTNVFEIDGVPHNWYALAKNPSKHQPCKITS</sequence>
<evidence type="ECO:0000313" key="3">
    <source>
        <dbReference type="Proteomes" id="UP000294752"/>
    </source>
</evidence>
<protein>
    <submittedName>
        <fullName evidence="2">RimJ/RimL family protein N-acetyltransferase</fullName>
    </submittedName>
</protein>
<dbReference type="OrthoDB" id="9788916at2"/>
<comment type="caution">
    <text evidence="2">The sequence shown here is derived from an EMBL/GenBank/DDBJ whole genome shotgun (WGS) entry which is preliminary data.</text>
</comment>
<keyword evidence="3" id="KW-1185">Reference proteome</keyword>
<reference evidence="2 3" key="1">
    <citation type="submission" date="2019-03" db="EMBL/GenBank/DDBJ databases">
        <title>Genomic Encyclopedia of Type Strains, Phase III (KMG-III): the genomes of soil and plant-associated and newly described type strains.</title>
        <authorList>
            <person name="Whitman W."/>
        </authorList>
    </citation>
    <scope>NUCLEOTIDE SEQUENCE [LARGE SCALE GENOMIC DNA]</scope>
    <source>
        <strain evidence="2 3">CGMCC 1.12801</strain>
    </source>
</reference>
<evidence type="ECO:0000259" key="1">
    <source>
        <dbReference type="PROSITE" id="PS51186"/>
    </source>
</evidence>
<dbReference type="InterPro" id="IPR000182">
    <property type="entry name" value="GNAT_dom"/>
</dbReference>
<dbReference type="GO" id="GO:0016747">
    <property type="term" value="F:acyltransferase activity, transferring groups other than amino-acyl groups"/>
    <property type="evidence" value="ECO:0007669"/>
    <property type="project" value="InterPro"/>
</dbReference>
<dbReference type="PANTHER" id="PTHR43792">
    <property type="entry name" value="GNAT FAMILY, PUTATIVE (AFU_ORTHOLOGUE AFUA_3G00765)-RELATED-RELATED"/>
    <property type="match status" value="1"/>
</dbReference>
<dbReference type="PROSITE" id="PS51186">
    <property type="entry name" value="GNAT"/>
    <property type="match status" value="1"/>
</dbReference>
<feature type="domain" description="N-acetyltransferase" evidence="1">
    <location>
        <begin position="10"/>
        <end position="173"/>
    </location>
</feature>
<dbReference type="SUPFAM" id="SSF55729">
    <property type="entry name" value="Acyl-CoA N-acyltransferases (Nat)"/>
    <property type="match status" value="1"/>
</dbReference>
<dbReference type="Proteomes" id="UP000294752">
    <property type="component" value="Unassembled WGS sequence"/>
</dbReference>
<dbReference type="RefSeq" id="WP_133638617.1">
    <property type="nucleotide sequence ID" value="NZ_SNZV01000001.1"/>
</dbReference>
<evidence type="ECO:0000313" key="2">
    <source>
        <dbReference type="EMBL" id="TDS17510.1"/>
    </source>
</evidence>
<name>A0A4R7D910_9SPHI</name>
<gene>
    <name evidence="2" type="ORF">B0I21_101377</name>
</gene>
<dbReference type="PANTHER" id="PTHR43792:SF16">
    <property type="entry name" value="N-ACETYLTRANSFERASE DOMAIN-CONTAINING PROTEIN"/>
    <property type="match status" value="1"/>
</dbReference>
<dbReference type="InterPro" id="IPR051531">
    <property type="entry name" value="N-acetyltransferase"/>
</dbReference>
<organism evidence="2 3">
    <name type="scientific">Sphingobacterium paludis</name>
    <dbReference type="NCBI Taxonomy" id="1476465"/>
    <lineage>
        <taxon>Bacteria</taxon>
        <taxon>Pseudomonadati</taxon>
        <taxon>Bacteroidota</taxon>
        <taxon>Sphingobacteriia</taxon>
        <taxon>Sphingobacteriales</taxon>
        <taxon>Sphingobacteriaceae</taxon>
        <taxon>Sphingobacterium</taxon>
    </lineage>
</organism>
<accession>A0A4R7D910</accession>
<keyword evidence="2" id="KW-0808">Transferase</keyword>